<reference evidence="3 4" key="1">
    <citation type="submission" date="2020-07" db="EMBL/GenBank/DDBJ databases">
        <title>Halophilic bacteria isolated from french cheeses.</title>
        <authorList>
            <person name="Kothe C.I."/>
            <person name="Farah-Kraiem B."/>
            <person name="Renault P."/>
            <person name="Dridi B."/>
        </authorList>
    </citation>
    <scope>NUCLEOTIDE SEQUENCE [LARGE SCALE GENOMIC DNA]</scope>
    <source>
        <strain evidence="3 4">FME1</strain>
    </source>
</reference>
<dbReference type="InterPro" id="IPR011008">
    <property type="entry name" value="Dimeric_a/b-barrel"/>
</dbReference>
<dbReference type="Gene3D" id="3.30.70.1060">
    <property type="entry name" value="Dimeric alpha+beta barrel"/>
    <property type="match status" value="1"/>
</dbReference>
<dbReference type="Proteomes" id="UP001645039">
    <property type="component" value="Unassembled WGS sequence"/>
</dbReference>
<comment type="caution">
    <text evidence="3">The sequence shown here is derived from an EMBL/GenBank/DDBJ whole genome shotgun (WGS) entry which is preliminary data.</text>
</comment>
<keyword evidence="4" id="KW-1185">Reference proteome</keyword>
<dbReference type="InterPro" id="IPR005545">
    <property type="entry name" value="YCII"/>
</dbReference>
<accession>A0ABR9F0U3</accession>
<evidence type="ECO:0000259" key="2">
    <source>
        <dbReference type="Pfam" id="PF03795"/>
    </source>
</evidence>
<sequence length="120" mass="13338">MKYVALVYYQEQIINAMSEQAWHDLNQECIAGVERLSTNGHYLAGQALQSVETATTVRVRDGETLISDGPFAETKEQLAGFYLLDAHDLNEALQLASRIPPARLGSIEVRPVRELPPKAE</sequence>
<proteinExistence type="inferred from homology"/>
<feature type="domain" description="YCII-related" evidence="2">
    <location>
        <begin position="1"/>
        <end position="115"/>
    </location>
</feature>
<evidence type="ECO:0000313" key="4">
    <source>
        <dbReference type="Proteomes" id="UP001645039"/>
    </source>
</evidence>
<protein>
    <submittedName>
        <fullName evidence="3">YciI family protein</fullName>
    </submittedName>
</protein>
<gene>
    <name evidence="3" type="ORF">EI168_08150</name>
</gene>
<dbReference type="RefSeq" id="WP_096276434.1">
    <property type="nucleotide sequence ID" value="NZ_CBCSBM010000007.1"/>
</dbReference>
<evidence type="ECO:0000313" key="3">
    <source>
        <dbReference type="EMBL" id="MBE0400082.1"/>
    </source>
</evidence>
<comment type="similarity">
    <text evidence="1">Belongs to the YciI family.</text>
</comment>
<organism evidence="3 4">
    <name type="scientific">Halomonas casei</name>
    <dbReference type="NCBI Taxonomy" id="2742613"/>
    <lineage>
        <taxon>Bacteria</taxon>
        <taxon>Pseudomonadati</taxon>
        <taxon>Pseudomonadota</taxon>
        <taxon>Gammaproteobacteria</taxon>
        <taxon>Oceanospirillales</taxon>
        <taxon>Halomonadaceae</taxon>
        <taxon>Halomonas</taxon>
    </lineage>
</organism>
<evidence type="ECO:0000256" key="1">
    <source>
        <dbReference type="ARBA" id="ARBA00007689"/>
    </source>
</evidence>
<dbReference type="Pfam" id="PF03795">
    <property type="entry name" value="YCII"/>
    <property type="match status" value="1"/>
</dbReference>
<dbReference type="EMBL" id="RRZD01000006">
    <property type="protein sequence ID" value="MBE0400082.1"/>
    <property type="molecule type" value="Genomic_DNA"/>
</dbReference>
<dbReference type="SUPFAM" id="SSF54909">
    <property type="entry name" value="Dimeric alpha+beta barrel"/>
    <property type="match status" value="1"/>
</dbReference>
<dbReference type="PANTHER" id="PTHR35174:SF3">
    <property type="entry name" value="BLL7171 PROTEIN"/>
    <property type="match status" value="1"/>
</dbReference>
<dbReference type="PANTHER" id="PTHR35174">
    <property type="entry name" value="BLL7171 PROTEIN-RELATED"/>
    <property type="match status" value="1"/>
</dbReference>
<name>A0ABR9F0U3_9GAMM</name>